<evidence type="ECO:0000256" key="3">
    <source>
        <dbReference type="SAM" id="SignalP"/>
    </source>
</evidence>
<dbReference type="Gene3D" id="2.60.40.10">
    <property type="entry name" value="Immunoglobulins"/>
    <property type="match status" value="1"/>
</dbReference>
<gene>
    <name evidence="4" type="ORF">H9X71_07450</name>
</gene>
<evidence type="ECO:0000256" key="2">
    <source>
        <dbReference type="SAM" id="Phobius"/>
    </source>
</evidence>
<dbReference type="InterPro" id="IPR013783">
    <property type="entry name" value="Ig-like_fold"/>
</dbReference>
<sequence>MRTRVRPIRPLLTAVTATALSAALLATGLPAHAATDVTGAPAPVAVSGMPAPAPTAASADSAPADAAPAAAPVTEPTASPTTAPAPPSAPAPAAAEPAREAAALPGPVLLTPAEGDAQVEGTTTFSGTGVAGATIRISVFAAGLRGGGSDAADFLNYSAAVGADGRWSTTETLPVGYWAYKADQELGEELTASEGNVAFTITPASPRITTPTPDARVEGRLRLAGTGAAGSRTVLTIAGGDEPTTVTTPVRADGTWSTEVRVAAGSYAVTAVASHPLPYERDARSIESAPTAPVAVTVTRAADAVRPVLLSPREGDSQVEGETTFSGTGEPDTDLWVYVFPEGDRDYPSDAGESLVFSTRVGADGRWSTTERLPIGIWFMKAEQAAGAAEARPTFTVAPAAPVITSPTADAQVSGRVHLTGTGTAGSRVLVTVAGSGSPRQLTADVRADGRWSIDAGLPSGRYSVTAVGSHLLPLERSERYIRSAASPAVAFSVTGGTAVAVSHRTGLPMTGADPVPLIALTGSLLAAGLALLIVPAVRRRRNALAR</sequence>
<dbReference type="EMBL" id="CP061274">
    <property type="protein sequence ID" value="QOD42492.1"/>
    <property type="molecule type" value="Genomic_DNA"/>
</dbReference>
<keyword evidence="2" id="KW-0812">Transmembrane</keyword>
<feature type="transmembrane region" description="Helical" evidence="2">
    <location>
        <begin position="518"/>
        <end position="538"/>
    </location>
</feature>
<organism evidence="4 5">
    <name type="scientific">Clavibacter zhangzhiyongii</name>
    <dbReference type="NCBI Taxonomy" id="2768071"/>
    <lineage>
        <taxon>Bacteria</taxon>
        <taxon>Bacillati</taxon>
        <taxon>Actinomycetota</taxon>
        <taxon>Actinomycetes</taxon>
        <taxon>Micrococcales</taxon>
        <taxon>Microbacteriaceae</taxon>
        <taxon>Clavibacter</taxon>
    </lineage>
</organism>
<dbReference type="RefSeq" id="WP_191146521.1">
    <property type="nucleotide sequence ID" value="NZ_CP061274.1"/>
</dbReference>
<keyword evidence="3" id="KW-0732">Signal</keyword>
<keyword evidence="5" id="KW-1185">Reference proteome</keyword>
<evidence type="ECO:0000256" key="1">
    <source>
        <dbReference type="SAM" id="MobiDB-lite"/>
    </source>
</evidence>
<dbReference type="Proteomes" id="UP000516660">
    <property type="component" value="Chromosome"/>
</dbReference>
<accession>A0A7L7YYE7</accession>
<evidence type="ECO:0000313" key="4">
    <source>
        <dbReference type="EMBL" id="QOD42492.1"/>
    </source>
</evidence>
<evidence type="ECO:0000313" key="5">
    <source>
        <dbReference type="Proteomes" id="UP000516660"/>
    </source>
</evidence>
<feature type="chain" id="PRO_5032651137" description="Bacterial Ig-like domain-containing protein" evidence="3">
    <location>
        <begin position="34"/>
        <end position="547"/>
    </location>
</feature>
<evidence type="ECO:0008006" key="6">
    <source>
        <dbReference type="Google" id="ProtNLM"/>
    </source>
</evidence>
<name>A0A7L7YYE7_9MICO</name>
<dbReference type="KEGG" id="czh:H9X71_07450"/>
<feature type="signal peptide" evidence="3">
    <location>
        <begin position="1"/>
        <end position="33"/>
    </location>
</feature>
<dbReference type="AlphaFoldDB" id="A0A7L7YYE7"/>
<dbReference type="NCBIfam" id="NF033510">
    <property type="entry name" value="Ca_tandemer"/>
    <property type="match status" value="1"/>
</dbReference>
<feature type="compositionally biased region" description="Low complexity" evidence="1">
    <location>
        <begin position="91"/>
        <end position="100"/>
    </location>
</feature>
<keyword evidence="2" id="KW-0472">Membrane</keyword>
<proteinExistence type="predicted"/>
<feature type="compositionally biased region" description="Low complexity" evidence="1">
    <location>
        <begin position="54"/>
        <end position="82"/>
    </location>
</feature>
<protein>
    <recommendedName>
        <fullName evidence="6">Bacterial Ig-like domain-containing protein</fullName>
    </recommendedName>
</protein>
<dbReference type="GO" id="GO:0005975">
    <property type="term" value="P:carbohydrate metabolic process"/>
    <property type="evidence" value="ECO:0007669"/>
    <property type="project" value="UniProtKB-ARBA"/>
</dbReference>
<keyword evidence="2" id="KW-1133">Transmembrane helix</keyword>
<reference evidence="4 5" key="1">
    <citation type="submission" date="2020-08" db="EMBL/GenBank/DDBJ databases">
        <title>Description of Clavibacter zhangzhiyonge sp. nov., a phytopathogenic actinobacterium isolated from barley seeds, causing leaf brown spot and decline.</title>
        <authorList>
            <person name="Tian Q."/>
            <person name="Chuan J."/>
            <person name="Zhao W."/>
            <person name="Li X."/>
        </authorList>
    </citation>
    <scope>NUCLEOTIDE SEQUENCE [LARGE SCALE GENOMIC DNA]</scope>
    <source>
        <strain evidence="4 5">DM1</strain>
    </source>
</reference>
<feature type="region of interest" description="Disordered" evidence="1">
    <location>
        <begin position="50"/>
        <end position="100"/>
    </location>
</feature>